<feature type="non-terminal residue" evidence="4">
    <location>
        <position position="1"/>
    </location>
</feature>
<dbReference type="STRING" id="59895.A0A103YM13"/>
<dbReference type="Gene3D" id="1.10.30.10">
    <property type="entry name" value="High mobility group box domain"/>
    <property type="match status" value="1"/>
</dbReference>
<evidence type="ECO:0000259" key="3">
    <source>
        <dbReference type="PROSITE" id="PS50118"/>
    </source>
</evidence>
<feature type="region of interest" description="Disordered" evidence="2">
    <location>
        <begin position="17"/>
        <end position="108"/>
    </location>
</feature>
<keyword evidence="1" id="KW-0238">DNA-binding</keyword>
<proteinExistence type="predicted"/>
<feature type="compositionally biased region" description="Basic and acidic residues" evidence="2">
    <location>
        <begin position="58"/>
        <end position="67"/>
    </location>
</feature>
<feature type="DNA-binding region" description="HMG box" evidence="1">
    <location>
        <begin position="65"/>
        <end position="144"/>
    </location>
</feature>
<reference evidence="4 5" key="1">
    <citation type="journal article" date="2016" name="Sci. Rep.">
        <title>The genome sequence of the outbreeding globe artichoke constructed de novo incorporating a phase-aware low-pass sequencing strategy of F1 progeny.</title>
        <authorList>
            <person name="Scaglione D."/>
            <person name="Reyes-Chin-Wo S."/>
            <person name="Acquadro A."/>
            <person name="Froenicke L."/>
            <person name="Portis E."/>
            <person name="Beitel C."/>
            <person name="Tirone M."/>
            <person name="Mauro R."/>
            <person name="Lo Monaco A."/>
            <person name="Mauromicale G."/>
            <person name="Faccioli P."/>
            <person name="Cattivelli L."/>
            <person name="Rieseberg L."/>
            <person name="Michelmore R."/>
            <person name="Lanteri S."/>
        </authorList>
    </citation>
    <scope>NUCLEOTIDE SEQUENCE [LARGE SCALE GENOMIC DNA]</scope>
    <source>
        <strain evidence="4">2C</strain>
    </source>
</reference>
<dbReference type="InterPro" id="IPR009071">
    <property type="entry name" value="HMG_box_dom"/>
</dbReference>
<feature type="non-terminal residue" evidence="4">
    <location>
        <position position="196"/>
    </location>
</feature>
<dbReference type="PROSITE" id="PS50118">
    <property type="entry name" value="HMG_BOX_2"/>
    <property type="match status" value="1"/>
</dbReference>
<organism evidence="4 5">
    <name type="scientific">Cynara cardunculus var. scolymus</name>
    <name type="common">Globe artichoke</name>
    <name type="synonym">Cynara scolymus</name>
    <dbReference type="NCBI Taxonomy" id="59895"/>
    <lineage>
        <taxon>Eukaryota</taxon>
        <taxon>Viridiplantae</taxon>
        <taxon>Streptophyta</taxon>
        <taxon>Embryophyta</taxon>
        <taxon>Tracheophyta</taxon>
        <taxon>Spermatophyta</taxon>
        <taxon>Magnoliopsida</taxon>
        <taxon>eudicotyledons</taxon>
        <taxon>Gunneridae</taxon>
        <taxon>Pentapetalae</taxon>
        <taxon>asterids</taxon>
        <taxon>campanulids</taxon>
        <taxon>Asterales</taxon>
        <taxon>Asteraceae</taxon>
        <taxon>Carduoideae</taxon>
        <taxon>Cardueae</taxon>
        <taxon>Carduinae</taxon>
        <taxon>Cynara</taxon>
    </lineage>
</organism>
<sequence length="196" mass="21828">LLPFPQTYTDFLPPFINGHAGDATSKSVNATRARKRVEADTASTSLKRAKMATLNDPIVKKATEKKKPSTGKEQSVKKVRKQKDPNNKAANPDNKKVSVVAKEGGEKWRSMTEEVSSKFLEKKPYTERATELKEDYLNALQTPIDAEKCLSKKNFEAENEKAVRRESNDDDDGDKVEVVANEEGSLDEVEVVADDE</sequence>
<dbReference type="SUPFAM" id="SSF47095">
    <property type="entry name" value="HMG-box"/>
    <property type="match status" value="1"/>
</dbReference>
<accession>A0A103YM13</accession>
<dbReference type="Gramene" id="KVI11549">
    <property type="protein sequence ID" value="KVI11549"/>
    <property type="gene ID" value="Ccrd_010038"/>
</dbReference>
<feature type="domain" description="HMG box" evidence="3">
    <location>
        <begin position="65"/>
        <end position="144"/>
    </location>
</feature>
<evidence type="ECO:0000256" key="2">
    <source>
        <dbReference type="SAM" id="MobiDB-lite"/>
    </source>
</evidence>
<dbReference type="EMBL" id="LEKV01000085">
    <property type="protein sequence ID" value="KVI11549.1"/>
    <property type="molecule type" value="Genomic_DNA"/>
</dbReference>
<evidence type="ECO:0000256" key="1">
    <source>
        <dbReference type="PROSITE-ProRule" id="PRU00267"/>
    </source>
</evidence>
<keyword evidence="5" id="KW-1185">Reference proteome</keyword>
<dbReference type="Proteomes" id="UP000243975">
    <property type="component" value="Unassembled WGS sequence"/>
</dbReference>
<comment type="caution">
    <text evidence="4">The sequence shown here is derived from an EMBL/GenBank/DDBJ whole genome shotgun (WGS) entry which is preliminary data.</text>
</comment>
<evidence type="ECO:0000313" key="4">
    <source>
        <dbReference type="EMBL" id="KVI11549.1"/>
    </source>
</evidence>
<keyword evidence="1" id="KW-0539">Nucleus</keyword>
<evidence type="ECO:0000313" key="5">
    <source>
        <dbReference type="Proteomes" id="UP000243975"/>
    </source>
</evidence>
<dbReference type="InterPro" id="IPR036910">
    <property type="entry name" value="HMG_box_dom_sf"/>
</dbReference>
<gene>
    <name evidence="4" type="ORF">Ccrd_010038</name>
</gene>
<dbReference type="AlphaFoldDB" id="A0A103YM13"/>
<name>A0A103YM13_CYNCS</name>
<dbReference type="GO" id="GO:0005634">
    <property type="term" value="C:nucleus"/>
    <property type="evidence" value="ECO:0007669"/>
    <property type="project" value="UniProtKB-UniRule"/>
</dbReference>
<protein>
    <submittedName>
        <fullName evidence="4">High mobility group (HMG) box domain-containing protein</fullName>
    </submittedName>
</protein>
<dbReference type="GO" id="GO:0003677">
    <property type="term" value="F:DNA binding"/>
    <property type="evidence" value="ECO:0007669"/>
    <property type="project" value="UniProtKB-UniRule"/>
</dbReference>